<gene>
    <name evidence="8" type="ORF">GCM10025883_09330</name>
</gene>
<dbReference type="Pfam" id="PF00580">
    <property type="entry name" value="UvrD-helicase"/>
    <property type="match status" value="1"/>
</dbReference>
<protein>
    <recommendedName>
        <fullName evidence="7">UvrD-like helicase ATP-binding domain-containing protein</fullName>
    </recommendedName>
</protein>
<keyword evidence="9" id="KW-1185">Reference proteome</keyword>
<proteinExistence type="predicted"/>
<name>A0ABQ6ILT8_9MICO</name>
<reference evidence="9" key="1">
    <citation type="journal article" date="2019" name="Int. J. Syst. Evol. Microbiol.">
        <title>The Global Catalogue of Microorganisms (GCM) 10K type strain sequencing project: providing services to taxonomists for standard genome sequencing and annotation.</title>
        <authorList>
            <consortium name="The Broad Institute Genomics Platform"/>
            <consortium name="The Broad Institute Genome Sequencing Center for Infectious Disease"/>
            <person name="Wu L."/>
            <person name="Ma J."/>
        </authorList>
    </citation>
    <scope>NUCLEOTIDE SEQUENCE [LARGE SCALE GENOMIC DNA]</scope>
    <source>
        <strain evidence="9">NBRC 113072</strain>
    </source>
</reference>
<evidence type="ECO:0000256" key="4">
    <source>
        <dbReference type="ARBA" id="ARBA00022840"/>
    </source>
</evidence>
<sequence>MVETRRTSTRGATAGPQRPARRVDEPLVGVESLDPSQRAAVAARGPLVRVLGGPGTGKSTVAVHSVLSRVADATVRPQEAVVLAPTRVAAARLRLQLTTMLAATTASPLVCSVQAFAYGVLRRRAAEQGDPEPRLLSGPEQDVILRELLAGHEAGLGRRPSWPPELIEATRTRGSGPSCATC</sequence>
<keyword evidence="2 5" id="KW-0378">Hydrolase</keyword>
<dbReference type="SUPFAM" id="SSF52540">
    <property type="entry name" value="P-loop containing nucleoside triphosphate hydrolases"/>
    <property type="match status" value="1"/>
</dbReference>
<dbReference type="PANTHER" id="PTHR11070:SF59">
    <property type="entry name" value="DNA 3'-5' HELICASE"/>
    <property type="match status" value="1"/>
</dbReference>
<organism evidence="8 9">
    <name type="scientific">Mobilicoccus caccae</name>
    <dbReference type="NCBI Taxonomy" id="1859295"/>
    <lineage>
        <taxon>Bacteria</taxon>
        <taxon>Bacillati</taxon>
        <taxon>Actinomycetota</taxon>
        <taxon>Actinomycetes</taxon>
        <taxon>Micrococcales</taxon>
        <taxon>Dermatophilaceae</taxon>
        <taxon>Mobilicoccus</taxon>
    </lineage>
</organism>
<comment type="caution">
    <text evidence="8">The sequence shown here is derived from an EMBL/GenBank/DDBJ whole genome shotgun (WGS) entry which is preliminary data.</text>
</comment>
<keyword evidence="3 5" id="KW-0347">Helicase</keyword>
<evidence type="ECO:0000256" key="5">
    <source>
        <dbReference type="PROSITE-ProRule" id="PRU00560"/>
    </source>
</evidence>
<feature type="binding site" evidence="5">
    <location>
        <begin position="52"/>
        <end position="59"/>
    </location>
    <ligand>
        <name>ATP</name>
        <dbReference type="ChEBI" id="CHEBI:30616"/>
    </ligand>
</feature>
<dbReference type="PROSITE" id="PS51198">
    <property type="entry name" value="UVRD_HELICASE_ATP_BIND"/>
    <property type="match status" value="1"/>
</dbReference>
<feature type="region of interest" description="Disordered" evidence="6">
    <location>
        <begin position="1"/>
        <end position="22"/>
    </location>
</feature>
<evidence type="ECO:0000256" key="6">
    <source>
        <dbReference type="SAM" id="MobiDB-lite"/>
    </source>
</evidence>
<evidence type="ECO:0000256" key="2">
    <source>
        <dbReference type="ARBA" id="ARBA00022801"/>
    </source>
</evidence>
<evidence type="ECO:0000256" key="3">
    <source>
        <dbReference type="ARBA" id="ARBA00022806"/>
    </source>
</evidence>
<dbReference type="InterPro" id="IPR027417">
    <property type="entry name" value="P-loop_NTPase"/>
</dbReference>
<accession>A0ABQ6ILT8</accession>
<dbReference type="EMBL" id="BSUO01000001">
    <property type="protein sequence ID" value="GMA38888.1"/>
    <property type="molecule type" value="Genomic_DNA"/>
</dbReference>
<evidence type="ECO:0000313" key="8">
    <source>
        <dbReference type="EMBL" id="GMA38888.1"/>
    </source>
</evidence>
<dbReference type="PANTHER" id="PTHR11070">
    <property type="entry name" value="UVRD / RECB / PCRA DNA HELICASE FAMILY MEMBER"/>
    <property type="match status" value="1"/>
</dbReference>
<evidence type="ECO:0000259" key="7">
    <source>
        <dbReference type="PROSITE" id="PS51198"/>
    </source>
</evidence>
<evidence type="ECO:0000313" key="9">
    <source>
        <dbReference type="Proteomes" id="UP001157126"/>
    </source>
</evidence>
<dbReference type="Gene3D" id="3.40.50.300">
    <property type="entry name" value="P-loop containing nucleotide triphosphate hydrolases"/>
    <property type="match status" value="1"/>
</dbReference>
<dbReference type="Proteomes" id="UP001157126">
    <property type="component" value="Unassembled WGS sequence"/>
</dbReference>
<dbReference type="InterPro" id="IPR000212">
    <property type="entry name" value="DNA_helicase_UvrD/REP"/>
</dbReference>
<keyword evidence="4 5" id="KW-0067">ATP-binding</keyword>
<dbReference type="InterPro" id="IPR014016">
    <property type="entry name" value="UvrD-like_ATP-bd"/>
</dbReference>
<keyword evidence="1 5" id="KW-0547">Nucleotide-binding</keyword>
<feature type="domain" description="UvrD-like helicase ATP-binding" evidence="7">
    <location>
        <begin position="31"/>
        <end position="182"/>
    </location>
</feature>
<dbReference type="RefSeq" id="WP_284302914.1">
    <property type="nucleotide sequence ID" value="NZ_BSUO01000001.1"/>
</dbReference>
<evidence type="ECO:0000256" key="1">
    <source>
        <dbReference type="ARBA" id="ARBA00022741"/>
    </source>
</evidence>